<evidence type="ECO:0000313" key="1">
    <source>
        <dbReference type="EMBL" id="GAH97287.1"/>
    </source>
</evidence>
<dbReference type="AlphaFoldDB" id="X1JT71"/>
<accession>X1JT71</accession>
<comment type="caution">
    <text evidence="1">The sequence shown here is derived from an EMBL/GenBank/DDBJ whole genome shotgun (WGS) entry which is preliminary data.</text>
</comment>
<sequence length="91" mass="10246">MPDVKVEFGQLVAEAAWQFASLVARTNHKQGEIENDWNQTWPEINRNLTAAGAKLNQLYRLAEAVRIQTSIKEILKNLKPTLAPIRGEGYA</sequence>
<reference evidence="1" key="1">
    <citation type="journal article" date="2014" name="Front. Microbiol.">
        <title>High frequency of phylogenetically diverse reductive dehalogenase-homologous genes in deep subseafloor sedimentary metagenomes.</title>
        <authorList>
            <person name="Kawai M."/>
            <person name="Futagami T."/>
            <person name="Toyoda A."/>
            <person name="Takaki Y."/>
            <person name="Nishi S."/>
            <person name="Hori S."/>
            <person name="Arai W."/>
            <person name="Tsubouchi T."/>
            <person name="Morono Y."/>
            <person name="Uchiyama I."/>
            <person name="Ito T."/>
            <person name="Fujiyama A."/>
            <person name="Inagaki F."/>
            <person name="Takami H."/>
        </authorList>
    </citation>
    <scope>NUCLEOTIDE SEQUENCE</scope>
    <source>
        <strain evidence="1">Expedition CK06-06</strain>
    </source>
</reference>
<dbReference type="EMBL" id="BARV01000356">
    <property type="protein sequence ID" value="GAH97287.1"/>
    <property type="molecule type" value="Genomic_DNA"/>
</dbReference>
<proteinExistence type="predicted"/>
<gene>
    <name evidence="1" type="ORF">S06H3_01426</name>
</gene>
<name>X1JT71_9ZZZZ</name>
<protein>
    <submittedName>
        <fullName evidence="1">Uncharacterized protein</fullName>
    </submittedName>
</protein>
<organism evidence="1">
    <name type="scientific">marine sediment metagenome</name>
    <dbReference type="NCBI Taxonomy" id="412755"/>
    <lineage>
        <taxon>unclassified sequences</taxon>
        <taxon>metagenomes</taxon>
        <taxon>ecological metagenomes</taxon>
    </lineage>
</organism>